<dbReference type="eggNOG" id="ENOG502SYF1">
    <property type="taxonomic scope" value="Eukaryota"/>
</dbReference>
<reference evidence="1 2" key="1">
    <citation type="journal article" date="2006" name="Nature">
        <title>Global trends of whole-genome duplications revealed by the ciliate Paramecium tetraurelia.</title>
        <authorList>
            <consortium name="Genoscope"/>
            <person name="Aury J.-M."/>
            <person name="Jaillon O."/>
            <person name="Duret L."/>
            <person name="Noel B."/>
            <person name="Jubin C."/>
            <person name="Porcel B.M."/>
            <person name="Segurens B."/>
            <person name="Daubin V."/>
            <person name="Anthouard V."/>
            <person name="Aiach N."/>
            <person name="Arnaiz O."/>
            <person name="Billaut A."/>
            <person name="Beisson J."/>
            <person name="Blanc I."/>
            <person name="Bouhouche K."/>
            <person name="Camara F."/>
            <person name="Duharcourt S."/>
            <person name="Guigo R."/>
            <person name="Gogendeau D."/>
            <person name="Katinka M."/>
            <person name="Keller A.-M."/>
            <person name="Kissmehl R."/>
            <person name="Klotz C."/>
            <person name="Koll F."/>
            <person name="Le Moue A."/>
            <person name="Lepere C."/>
            <person name="Malinsky S."/>
            <person name="Nowacki M."/>
            <person name="Nowak J.K."/>
            <person name="Plattner H."/>
            <person name="Poulain J."/>
            <person name="Ruiz F."/>
            <person name="Serrano V."/>
            <person name="Zagulski M."/>
            <person name="Dessen P."/>
            <person name="Betermier M."/>
            <person name="Weissenbach J."/>
            <person name="Scarpelli C."/>
            <person name="Schachter V."/>
            <person name="Sperling L."/>
            <person name="Meyer E."/>
            <person name="Cohen J."/>
            <person name="Wincker P."/>
        </authorList>
    </citation>
    <scope>NUCLEOTIDE SEQUENCE [LARGE SCALE GENOMIC DNA]</scope>
    <source>
        <strain evidence="1 2">Stock d4-2</strain>
    </source>
</reference>
<evidence type="ECO:0000313" key="2">
    <source>
        <dbReference type="Proteomes" id="UP000000600"/>
    </source>
</evidence>
<dbReference type="Proteomes" id="UP000000600">
    <property type="component" value="Unassembled WGS sequence"/>
</dbReference>
<dbReference type="AlphaFoldDB" id="A0DUB1"/>
<dbReference type="OMA" id="QIPYPQH"/>
<protein>
    <submittedName>
        <fullName evidence="1">Uncharacterized protein</fullName>
    </submittedName>
</protein>
<dbReference type="InParanoid" id="A0DUB1"/>
<gene>
    <name evidence="1" type="ORF">GSPATT00020300001</name>
</gene>
<dbReference type="STRING" id="5888.A0DUB1"/>
<proteinExistence type="predicted"/>
<keyword evidence="2" id="KW-1185">Reference proteome</keyword>
<sequence length="750" mass="88580">MFRFRRAINLFNRKDGFITKLKNKLLKDDEEEKQIIPHQTMKQPLNVKQEIEQFISQQTEISDLERIRMKNLDNKLGTNTHFHEIQSYEERLDSDNVMRRQVLARRELQKEKDLAIAHLFDPDPQQKVKTPWIRNINDFTSEAIKQIPYPQHPKLFSEGDFFRYFEKKHYEVDKVAQFDFSESLYTQLIQIQTLRREETVKHRYFELLDCYQNIPIVFKDYTYFSKDSKEGHPAYNVYKRKNESKTKELIKDDDELVFSGKIIADLIPKHYEDLILDIEEEKFQSLYKEFLPNKSHDIYGCVIEQLGLTFLIVRSDKIQLVLENVDNTFAFIENYLYYIEKSDLDLQKYVLKLNLENFDQRTIIYQISPGENVKIKNYGIGKAAIEVQMSNENKFIDLNGQDIVNYKKGYRFNIDQNEVNTFVSSAPLEEQPKEIRTREGHLVYECKQGIIRSFCANDHFLAILERDQRSQNPDRLIIKKEKQNHEMIIQESQYSINLESHQIKESNSLYLHLICPYKPFQILKYNIDIKAISLHFSEQLPGFDYNNLQVETFKISEDFNFCVSYLQDLPVQFVVIQLIDQEQYQSLTQEDVVLYENGCAICQIIVNPSCQQQVLDNLQKVFQEVSVLSDKVILKTKGALSGLIGSYTHFFVQQFYAFLCHNGLFDNSKKMIDLPISSYDITRVPSLRNTFISYTLNDELTYQSQKMVALLRENKDNQVDLKKEFGVVLQQCESDVDEAIFRLTFLMSVL</sequence>
<dbReference type="RefSeq" id="XP_001454025.1">
    <property type="nucleotide sequence ID" value="XM_001453988.1"/>
</dbReference>
<dbReference type="HOGENOM" id="CLU_371107_0_0_1"/>
<dbReference type="GeneID" id="5039810"/>
<name>A0DUB1_PARTE</name>
<dbReference type="KEGG" id="ptm:GSPATT00020300001"/>
<accession>A0DUB1</accession>
<dbReference type="OrthoDB" id="288941at2759"/>
<organism evidence="1 2">
    <name type="scientific">Paramecium tetraurelia</name>
    <dbReference type="NCBI Taxonomy" id="5888"/>
    <lineage>
        <taxon>Eukaryota</taxon>
        <taxon>Sar</taxon>
        <taxon>Alveolata</taxon>
        <taxon>Ciliophora</taxon>
        <taxon>Intramacronucleata</taxon>
        <taxon>Oligohymenophorea</taxon>
        <taxon>Peniculida</taxon>
        <taxon>Parameciidae</taxon>
        <taxon>Paramecium</taxon>
    </lineage>
</organism>
<evidence type="ECO:0000313" key="1">
    <source>
        <dbReference type="EMBL" id="CAK86628.1"/>
    </source>
</evidence>
<dbReference type="EMBL" id="CT868585">
    <property type="protein sequence ID" value="CAK86628.1"/>
    <property type="molecule type" value="Genomic_DNA"/>
</dbReference>